<proteinExistence type="predicted"/>
<reference evidence="1 2" key="1">
    <citation type="submission" date="2015-04" db="EMBL/GenBank/DDBJ databases">
        <title>Draft genome of the roundworm Trichinella nativa.</title>
        <authorList>
            <person name="Mitreva M."/>
        </authorList>
    </citation>
    <scope>NUCLEOTIDE SEQUENCE [LARGE SCALE GENOMIC DNA]</scope>
    <source>
        <strain evidence="1 2">ISS45</strain>
    </source>
</reference>
<comment type="caution">
    <text evidence="1">The sequence shown here is derived from an EMBL/GenBank/DDBJ whole genome shotgun (WGS) entry which is preliminary data.</text>
</comment>
<dbReference type="Proteomes" id="UP000243006">
    <property type="component" value="Unassembled WGS sequence"/>
</dbReference>
<sequence>MLLLREVTPGAAFPGSLAPLNCRPSSLLSRAPTVVRSEIIAAELAPNVVDEDLTLPQDIVIPPPMESLASE</sequence>
<evidence type="ECO:0000313" key="2">
    <source>
        <dbReference type="Proteomes" id="UP000243006"/>
    </source>
</evidence>
<name>A0A1Y3ER53_9BILA</name>
<evidence type="ECO:0000313" key="1">
    <source>
        <dbReference type="EMBL" id="OUC47375.1"/>
    </source>
</evidence>
<accession>A0A1Y3ER53</accession>
<protein>
    <submittedName>
        <fullName evidence="1">Uncharacterized protein</fullName>
    </submittedName>
</protein>
<gene>
    <name evidence="1" type="ORF">D917_06981</name>
</gene>
<organism evidence="1 2">
    <name type="scientific">Trichinella nativa</name>
    <dbReference type="NCBI Taxonomy" id="6335"/>
    <lineage>
        <taxon>Eukaryota</taxon>
        <taxon>Metazoa</taxon>
        <taxon>Ecdysozoa</taxon>
        <taxon>Nematoda</taxon>
        <taxon>Enoplea</taxon>
        <taxon>Dorylaimia</taxon>
        <taxon>Trichinellida</taxon>
        <taxon>Trichinellidae</taxon>
        <taxon>Trichinella</taxon>
    </lineage>
</organism>
<dbReference type="AlphaFoldDB" id="A0A1Y3ER53"/>
<feature type="non-terminal residue" evidence="1">
    <location>
        <position position="71"/>
    </location>
</feature>
<dbReference type="EMBL" id="LVZM01004645">
    <property type="protein sequence ID" value="OUC47375.1"/>
    <property type="molecule type" value="Genomic_DNA"/>
</dbReference>